<dbReference type="PANTHER" id="PTHR13068:SF242">
    <property type="entry name" value="OS04G0637500 PROTEIN"/>
    <property type="match status" value="1"/>
</dbReference>
<dbReference type="GO" id="GO:0003676">
    <property type="term" value="F:nucleic acid binding"/>
    <property type="evidence" value="ECO:0007669"/>
    <property type="project" value="InterPro"/>
</dbReference>
<comment type="similarity">
    <text evidence="1">Belongs to the mTERF family.</text>
</comment>
<proteinExistence type="inferred from homology"/>
<dbReference type="InterPro" id="IPR038538">
    <property type="entry name" value="MTERF_sf"/>
</dbReference>
<protein>
    <submittedName>
        <fullName evidence="4">Uncharacterized protein</fullName>
    </submittedName>
</protein>
<dbReference type="PANTHER" id="PTHR13068">
    <property type="entry name" value="CGI-12 PROTEIN-RELATED"/>
    <property type="match status" value="1"/>
</dbReference>
<dbReference type="InterPro" id="IPR003690">
    <property type="entry name" value="MTERF"/>
</dbReference>
<accession>A0A199VRI1</accession>
<dbReference type="Pfam" id="PF02536">
    <property type="entry name" value="mTERF"/>
    <property type="match status" value="2"/>
</dbReference>
<evidence type="ECO:0000313" key="4">
    <source>
        <dbReference type="EMBL" id="OAY79295.1"/>
    </source>
</evidence>
<keyword evidence="2" id="KW-0804">Transcription</keyword>
<dbReference type="Gene3D" id="1.25.70.10">
    <property type="entry name" value="Transcription termination factor 3, mitochondrial"/>
    <property type="match status" value="1"/>
</dbReference>
<evidence type="ECO:0000313" key="5">
    <source>
        <dbReference type="Proteomes" id="UP000092600"/>
    </source>
</evidence>
<reference evidence="4 5" key="1">
    <citation type="journal article" date="2016" name="DNA Res.">
        <title>The draft genome of MD-2 pineapple using hybrid error correction of long reads.</title>
        <authorList>
            <person name="Redwan R.M."/>
            <person name="Saidin A."/>
            <person name="Kumar S.V."/>
        </authorList>
    </citation>
    <scope>NUCLEOTIDE SEQUENCE [LARGE SCALE GENOMIC DNA]</scope>
    <source>
        <strain evidence="5">cv. MD2</strain>
        <tissue evidence="4">Leaf</tissue>
    </source>
</reference>
<dbReference type="FunFam" id="1.25.70.10:FF:000001">
    <property type="entry name" value="Mitochondrial transcription termination factor-like"/>
    <property type="match status" value="1"/>
</dbReference>
<dbReference type="STRING" id="4615.A0A199VRI1"/>
<evidence type="ECO:0000256" key="1">
    <source>
        <dbReference type="ARBA" id="ARBA00007692"/>
    </source>
</evidence>
<dbReference type="EMBL" id="LSRQ01001111">
    <property type="protein sequence ID" value="OAY79295.1"/>
    <property type="molecule type" value="Genomic_DNA"/>
</dbReference>
<name>A0A199VRI1_ANACO</name>
<keyword evidence="2" id="KW-0805">Transcription regulation</keyword>
<dbReference type="GO" id="GO:0006353">
    <property type="term" value="P:DNA-templated transcription termination"/>
    <property type="evidence" value="ECO:0007669"/>
    <property type="project" value="UniProtKB-KW"/>
</dbReference>
<evidence type="ECO:0000256" key="2">
    <source>
        <dbReference type="ARBA" id="ARBA00022472"/>
    </source>
</evidence>
<keyword evidence="3" id="KW-0809">Transit peptide</keyword>
<comment type="caution">
    <text evidence="4">The sequence shown here is derived from an EMBL/GenBank/DDBJ whole genome shotgun (WGS) entry which is preliminary data.</text>
</comment>
<dbReference type="AlphaFoldDB" id="A0A199VRI1"/>
<organism evidence="4 5">
    <name type="scientific">Ananas comosus</name>
    <name type="common">Pineapple</name>
    <name type="synonym">Ananas ananas</name>
    <dbReference type="NCBI Taxonomy" id="4615"/>
    <lineage>
        <taxon>Eukaryota</taxon>
        <taxon>Viridiplantae</taxon>
        <taxon>Streptophyta</taxon>
        <taxon>Embryophyta</taxon>
        <taxon>Tracheophyta</taxon>
        <taxon>Spermatophyta</taxon>
        <taxon>Magnoliopsida</taxon>
        <taxon>Liliopsida</taxon>
        <taxon>Poales</taxon>
        <taxon>Bromeliaceae</taxon>
        <taxon>Bromelioideae</taxon>
        <taxon>Ananas</taxon>
    </lineage>
</organism>
<gene>
    <name evidence="4" type="ORF">ACMD2_00143</name>
</gene>
<sequence>MLHKTSHVASSLLLRHGRRTLLLPTNLLNPAYLHLLLPFSSSTSSATIAQTPPHFMVEYLVSHCAFSPSEASKASKCFLHLRSTQKPDSVLRFLRGLGFDGSNVKTLVAWCPRLLTADVDKTLEPKIAAIRVLGFSDAEVTALVSANPSVLRLSNILPKIELLRAHLPSKASLLKALRRDPTLLHCNPNKSIVPNSSLLREHGVPDSKISAAILNMPWLLTRRASSFRDLVNQTVRLGFPRGSGMFLYALHAISRMSKETFQAKLELMKSFGWSESEFSSAFRKSPNFLTRSNEKLRAAMKFLVEDVGLDPAYIAEHPMLLLFSLEKRIKPRHKVHQIMKVEGLFGSKACLLSIAFLPEEKFLEHYVARHIEKVPALREYYETARLGKVLA</sequence>
<keyword evidence="2" id="KW-0806">Transcription termination</keyword>
<evidence type="ECO:0000256" key="3">
    <source>
        <dbReference type="ARBA" id="ARBA00022946"/>
    </source>
</evidence>
<dbReference type="Proteomes" id="UP000092600">
    <property type="component" value="Unassembled WGS sequence"/>
</dbReference>
<dbReference type="SMART" id="SM00733">
    <property type="entry name" value="Mterf"/>
    <property type="match status" value="6"/>
</dbReference>